<protein>
    <submittedName>
        <fullName evidence="1">Uncharacterized protein</fullName>
    </submittedName>
</protein>
<evidence type="ECO:0000313" key="1">
    <source>
        <dbReference type="EMBL" id="JAD25286.1"/>
    </source>
</evidence>
<organism evidence="1">
    <name type="scientific">Arundo donax</name>
    <name type="common">Giant reed</name>
    <name type="synonym">Donax arundinaceus</name>
    <dbReference type="NCBI Taxonomy" id="35708"/>
    <lineage>
        <taxon>Eukaryota</taxon>
        <taxon>Viridiplantae</taxon>
        <taxon>Streptophyta</taxon>
        <taxon>Embryophyta</taxon>
        <taxon>Tracheophyta</taxon>
        <taxon>Spermatophyta</taxon>
        <taxon>Magnoliopsida</taxon>
        <taxon>Liliopsida</taxon>
        <taxon>Poales</taxon>
        <taxon>Poaceae</taxon>
        <taxon>PACMAD clade</taxon>
        <taxon>Arundinoideae</taxon>
        <taxon>Arundineae</taxon>
        <taxon>Arundo</taxon>
    </lineage>
</organism>
<reference evidence="1" key="1">
    <citation type="submission" date="2014-09" db="EMBL/GenBank/DDBJ databases">
        <authorList>
            <person name="Magalhaes I.L.F."/>
            <person name="Oliveira U."/>
            <person name="Santos F.R."/>
            <person name="Vidigal T.H.D.A."/>
            <person name="Brescovit A.D."/>
            <person name="Santos A.J."/>
        </authorList>
    </citation>
    <scope>NUCLEOTIDE SEQUENCE</scope>
    <source>
        <tissue evidence="1">Shoot tissue taken approximately 20 cm above the soil surface</tissue>
    </source>
</reference>
<sequence>MVLGTPSFPSAHKFFHFSWIYFASFD</sequence>
<name>A0A0A8YH78_ARUDO</name>
<accession>A0A0A8YH78</accession>
<dbReference type="EMBL" id="GBRH01272609">
    <property type="protein sequence ID" value="JAD25286.1"/>
    <property type="molecule type" value="Transcribed_RNA"/>
</dbReference>
<dbReference type="AlphaFoldDB" id="A0A0A8YH78"/>
<proteinExistence type="predicted"/>
<reference evidence="1" key="2">
    <citation type="journal article" date="2015" name="Data Brief">
        <title>Shoot transcriptome of the giant reed, Arundo donax.</title>
        <authorList>
            <person name="Barrero R.A."/>
            <person name="Guerrero F.D."/>
            <person name="Moolhuijzen P."/>
            <person name="Goolsby J.A."/>
            <person name="Tidwell J."/>
            <person name="Bellgard S.E."/>
            <person name="Bellgard M.I."/>
        </authorList>
    </citation>
    <scope>NUCLEOTIDE SEQUENCE</scope>
    <source>
        <tissue evidence="1">Shoot tissue taken approximately 20 cm above the soil surface</tissue>
    </source>
</reference>